<dbReference type="EMBL" id="JAARLZ010000015">
    <property type="protein sequence ID" value="NII08799.1"/>
    <property type="molecule type" value="Genomic_DNA"/>
</dbReference>
<dbReference type="Proteomes" id="UP000490980">
    <property type="component" value="Unassembled WGS sequence"/>
</dbReference>
<keyword evidence="3" id="KW-0540">Nuclease</keyword>
<dbReference type="InterPro" id="IPR011335">
    <property type="entry name" value="Restrct_endonuc-II-like"/>
</dbReference>
<evidence type="ECO:0000313" key="4">
    <source>
        <dbReference type="Proteomes" id="UP000490980"/>
    </source>
</evidence>
<organism evidence="3 4">
    <name type="scientific">Luteibacter anthropi</name>
    <dbReference type="NCBI Taxonomy" id="564369"/>
    <lineage>
        <taxon>Bacteria</taxon>
        <taxon>Pseudomonadati</taxon>
        <taxon>Pseudomonadota</taxon>
        <taxon>Gammaproteobacteria</taxon>
        <taxon>Lysobacterales</taxon>
        <taxon>Rhodanobacteraceae</taxon>
        <taxon>Luteibacter</taxon>
    </lineage>
</organism>
<keyword evidence="3" id="KW-0378">Hydrolase</keyword>
<reference evidence="3 4" key="1">
    <citation type="submission" date="2020-03" db="EMBL/GenBank/DDBJ databases">
        <authorList>
            <person name="Lai Q."/>
        </authorList>
    </citation>
    <scope>NUCLEOTIDE SEQUENCE [LARGE SCALE GENOMIC DNA]</scope>
    <source>
        <strain evidence="3 4">CCUG 25036</strain>
    </source>
</reference>
<dbReference type="Pfam" id="PF04471">
    <property type="entry name" value="Mrr_cat"/>
    <property type="match status" value="1"/>
</dbReference>
<dbReference type="Gene3D" id="3.40.1350.10">
    <property type="match status" value="1"/>
</dbReference>
<comment type="caution">
    <text evidence="3">The sequence shown here is derived from an EMBL/GenBank/DDBJ whole genome shotgun (WGS) entry which is preliminary data.</text>
</comment>
<gene>
    <name evidence="3" type="ORF">HBF25_20635</name>
</gene>
<dbReference type="InterPro" id="IPR011856">
    <property type="entry name" value="tRNA_endonuc-like_dom_sf"/>
</dbReference>
<accession>A0A7X5UEF5</accession>
<keyword evidence="4" id="KW-1185">Reference proteome</keyword>
<feature type="domain" description="Restriction endonuclease type IV Mrr" evidence="2">
    <location>
        <begin position="18"/>
        <end position="132"/>
    </location>
</feature>
<dbReference type="InterPro" id="IPR007560">
    <property type="entry name" value="Restrct_endonuc_IV_Mrr"/>
</dbReference>
<dbReference type="PANTHER" id="PTHR30015:SF7">
    <property type="entry name" value="TYPE IV METHYL-DIRECTED RESTRICTION ENZYME ECOKMRR"/>
    <property type="match status" value="1"/>
</dbReference>
<dbReference type="GO" id="GO:0009307">
    <property type="term" value="P:DNA restriction-modification system"/>
    <property type="evidence" value="ECO:0007669"/>
    <property type="project" value="InterPro"/>
</dbReference>
<protein>
    <submittedName>
        <fullName evidence="3">Restriction endonuclease</fullName>
    </submittedName>
</protein>
<evidence type="ECO:0000256" key="1">
    <source>
        <dbReference type="SAM" id="MobiDB-lite"/>
    </source>
</evidence>
<dbReference type="PANTHER" id="PTHR30015">
    <property type="entry name" value="MRR RESTRICTION SYSTEM PROTEIN"/>
    <property type="match status" value="1"/>
</dbReference>
<dbReference type="GO" id="GO:0003677">
    <property type="term" value="F:DNA binding"/>
    <property type="evidence" value="ECO:0007669"/>
    <property type="project" value="InterPro"/>
</dbReference>
<dbReference type="GO" id="GO:0015666">
    <property type="term" value="F:restriction endodeoxyribonuclease activity"/>
    <property type="evidence" value="ECO:0007669"/>
    <property type="project" value="TreeGrafter"/>
</dbReference>
<keyword evidence="3" id="KW-0255">Endonuclease</keyword>
<dbReference type="InterPro" id="IPR052906">
    <property type="entry name" value="Type_IV_Methyl-Rstrct_Enzyme"/>
</dbReference>
<dbReference type="SUPFAM" id="SSF52980">
    <property type="entry name" value="Restriction endonuclease-like"/>
    <property type="match status" value="1"/>
</dbReference>
<evidence type="ECO:0000313" key="3">
    <source>
        <dbReference type="EMBL" id="NII08799.1"/>
    </source>
</evidence>
<name>A0A7X5UEF5_9GAMM</name>
<dbReference type="RefSeq" id="WP_166952296.1">
    <property type="nucleotide sequence ID" value="NZ_JAARLZ010000015.1"/>
</dbReference>
<proteinExistence type="predicted"/>
<dbReference type="AlphaFoldDB" id="A0A7X5UEF5"/>
<feature type="region of interest" description="Disordered" evidence="1">
    <location>
        <begin position="147"/>
        <end position="167"/>
    </location>
</feature>
<sequence length="295" mass="32845">MSRRGKPVGERWTDTLTGISWDAFERLIANHYVGQGYRVDHSGTGQGGRQTDGGIDLKLYRNNQYIVVQCKHWNALQVPHNAVHELIGVMHTQGATGAILITSGEFTKAAREASMRTSSIELIDGLQLRKLLGLPLEDATFSTGSDIPSWARQAGRQHKRQPRKSQPESWIAKLVLKTVIPLAPLLGGYFYYQYTMQKFGQDTQEMLRKQQASAMEHLRQPSTTASPALHAINSTPSQLNVVYAARQIPAISSGQNAPSIHAVTSEQVDDMKEWERKNAESMKILERTTPVLEGE</sequence>
<evidence type="ECO:0000259" key="2">
    <source>
        <dbReference type="Pfam" id="PF04471"/>
    </source>
</evidence>